<gene>
    <name evidence="1" type="ORF">L228DRAFT_181779</name>
</gene>
<dbReference type="AlphaFoldDB" id="A0A165FFB0"/>
<name>A0A165FFB0_XYLHT</name>
<dbReference type="InParanoid" id="A0A165FFB0"/>
<keyword evidence="2" id="KW-1185">Reference proteome</keyword>
<reference evidence="1 2" key="1">
    <citation type="journal article" date="2016" name="Fungal Biol.">
        <title>The genome of Xylona heveae provides a window into fungal endophytism.</title>
        <authorList>
            <person name="Gazis R."/>
            <person name="Kuo A."/>
            <person name="Riley R."/>
            <person name="LaButti K."/>
            <person name="Lipzen A."/>
            <person name="Lin J."/>
            <person name="Amirebrahimi M."/>
            <person name="Hesse C.N."/>
            <person name="Spatafora J.W."/>
            <person name="Henrissat B."/>
            <person name="Hainaut M."/>
            <person name="Grigoriev I.V."/>
            <person name="Hibbett D.S."/>
        </authorList>
    </citation>
    <scope>NUCLEOTIDE SEQUENCE [LARGE SCALE GENOMIC DNA]</scope>
    <source>
        <strain evidence="1 2">TC161</strain>
    </source>
</reference>
<protein>
    <submittedName>
        <fullName evidence="1">Uncharacterized protein</fullName>
    </submittedName>
</protein>
<dbReference type="RefSeq" id="XP_018186463.1">
    <property type="nucleotide sequence ID" value="XM_018329573.1"/>
</dbReference>
<dbReference type="Proteomes" id="UP000076632">
    <property type="component" value="Unassembled WGS sequence"/>
</dbReference>
<dbReference type="OrthoDB" id="438440at2759"/>
<dbReference type="EMBL" id="KV407462">
    <property type="protein sequence ID" value="KZF20908.1"/>
    <property type="molecule type" value="Genomic_DNA"/>
</dbReference>
<evidence type="ECO:0000313" key="1">
    <source>
        <dbReference type="EMBL" id="KZF20908.1"/>
    </source>
</evidence>
<evidence type="ECO:0000313" key="2">
    <source>
        <dbReference type="Proteomes" id="UP000076632"/>
    </source>
</evidence>
<accession>A0A165FFB0</accession>
<proteinExistence type="predicted"/>
<dbReference type="GeneID" id="28894710"/>
<organism evidence="1 2">
    <name type="scientific">Xylona heveae (strain CBS 132557 / TC161)</name>
    <dbReference type="NCBI Taxonomy" id="1328760"/>
    <lineage>
        <taxon>Eukaryota</taxon>
        <taxon>Fungi</taxon>
        <taxon>Dikarya</taxon>
        <taxon>Ascomycota</taxon>
        <taxon>Pezizomycotina</taxon>
        <taxon>Xylonomycetes</taxon>
        <taxon>Xylonales</taxon>
        <taxon>Xylonaceae</taxon>
        <taxon>Xylona</taxon>
    </lineage>
</organism>
<sequence length="129" mass="14173">MADEEEDERYTPSVYEAQTHLQHTSGNTLLPGPIASLVSLAARSSSLYLRLGIFVGGLALDGARATTLTGLELSRAVIEAVLSRAAHDISDRNHGPDGQAQVENLLERSRSIQQSTRHHLWRLRDFISL</sequence>